<protein>
    <submittedName>
        <fullName evidence="1">Uncharacterized protein</fullName>
    </submittedName>
</protein>
<evidence type="ECO:0000313" key="2">
    <source>
        <dbReference type="Proteomes" id="UP000245910"/>
    </source>
</evidence>
<proteinExistence type="predicted"/>
<dbReference type="OrthoDB" id="4996552at2759"/>
<dbReference type="Gene3D" id="2.60.270.50">
    <property type="match status" value="1"/>
</dbReference>
<reference evidence="2" key="1">
    <citation type="submission" date="2014-10" db="EMBL/GenBank/DDBJ databases">
        <authorList>
            <person name="King R."/>
        </authorList>
    </citation>
    <scope>NUCLEOTIDE SEQUENCE [LARGE SCALE GENOMIC DNA]</scope>
    <source>
        <strain evidence="2">A3/5</strain>
    </source>
</reference>
<dbReference type="RefSeq" id="XP_025594457.1">
    <property type="nucleotide sequence ID" value="XM_025725905.2"/>
</dbReference>
<dbReference type="STRING" id="56646.A0A2L2TQ69"/>
<dbReference type="Proteomes" id="UP000245910">
    <property type="component" value="Chromosome III"/>
</dbReference>
<dbReference type="EMBL" id="LN649231">
    <property type="protein sequence ID" value="CEI70743.1"/>
    <property type="molecule type" value="Genomic_DNA"/>
</dbReference>
<evidence type="ECO:0000313" key="1">
    <source>
        <dbReference type="EMBL" id="CEI70743.1"/>
    </source>
</evidence>
<sequence length="189" mass="20989">MVVIPIAAKLITGAELIEKVRKVKDTVWPQPSAELVKRFRWFQCTVRNATQFQIRLDGVHWDSGKFCTPPDTAGVFEDMTFGACNSDHGVAKGVTGGFSFCMMLDEEQRFYFSVGLATLGAGQANAGVVESESSWDGFDAATRDGNYIESKNKYKSKNEDGNEQEILFRVSAQPGKEMRIEVDQIVMSK</sequence>
<keyword evidence="2" id="KW-1185">Reference proteome</keyword>
<organism evidence="1 2">
    <name type="scientific">Fusarium venenatum</name>
    <dbReference type="NCBI Taxonomy" id="56646"/>
    <lineage>
        <taxon>Eukaryota</taxon>
        <taxon>Fungi</taxon>
        <taxon>Dikarya</taxon>
        <taxon>Ascomycota</taxon>
        <taxon>Pezizomycotina</taxon>
        <taxon>Sordariomycetes</taxon>
        <taxon>Hypocreomycetidae</taxon>
        <taxon>Hypocreales</taxon>
        <taxon>Nectriaceae</taxon>
        <taxon>Fusarium</taxon>
    </lineage>
</organism>
<dbReference type="AlphaFoldDB" id="A0A2L2TQ69"/>
<accession>A0A2L2TQ69</accession>
<name>A0A2L2TQ69_9HYPO</name>
<dbReference type="KEGG" id="fvn:FVRRES_10820"/>
<dbReference type="GeneID" id="37262458"/>